<keyword evidence="1" id="KW-0732">Signal</keyword>
<dbReference type="Gene3D" id="3.40.50.1110">
    <property type="entry name" value="SGNH hydrolase"/>
    <property type="match status" value="1"/>
</dbReference>
<sequence>MRKRVLLIALAIFTLTACSKSKTTLSVKQTVSIMAVSPTGRILPNDSLITITGAFYLKKSPTRVVLNRFTEAVLKNDSTFIRPEKARTQSGVCIYLATNSSKITFNFEKRDSSWYRYSTYGIFRNGKLIHEVAISPEHPVYSVSAVKPDSLGAKAMVTWMVALPHFYGLNFTGITVDSGSTYAKVIPPAKVYVAIGNSITHGTGQKGSYQTYPFLLAQKKHWTLYNLAVGGSRTSWPVATLLRGKKADVITILWGYNDWNAGFTLDQERTYYRRLVEELLRAQPKAQIYCITPTFTYRTAPKRGDLSLDDLRNVQARVVQSFQNKGFDNLHLLHGEAITDSTYLSPKGSKDIVHFTVEGAAKFADQLAGVIKD</sequence>
<dbReference type="GO" id="GO:0016788">
    <property type="term" value="F:hydrolase activity, acting on ester bonds"/>
    <property type="evidence" value="ECO:0007669"/>
    <property type="project" value="UniProtKB-ARBA"/>
</dbReference>
<dbReference type="CDD" id="cd00229">
    <property type="entry name" value="SGNH_hydrolase"/>
    <property type="match status" value="1"/>
</dbReference>
<protein>
    <submittedName>
        <fullName evidence="3">SGNH/GDSL hydrolase family protein</fullName>
    </submittedName>
</protein>
<evidence type="ECO:0000313" key="3">
    <source>
        <dbReference type="EMBL" id="HHJ53882.1"/>
    </source>
</evidence>
<gene>
    <name evidence="3" type="ORF">ENJ89_11855</name>
</gene>
<dbReference type="InterPro" id="IPR036514">
    <property type="entry name" value="SGNH_hydro_sf"/>
</dbReference>
<feature type="domain" description="SGNH hydrolase-type esterase" evidence="2">
    <location>
        <begin position="194"/>
        <end position="361"/>
    </location>
</feature>
<dbReference type="EMBL" id="DROD01000747">
    <property type="protein sequence ID" value="HHJ53882.1"/>
    <property type="molecule type" value="Genomic_DNA"/>
</dbReference>
<dbReference type="PROSITE" id="PS51257">
    <property type="entry name" value="PROKAR_LIPOPROTEIN"/>
    <property type="match status" value="1"/>
</dbReference>
<feature type="chain" id="PRO_5031142780" evidence="1">
    <location>
        <begin position="20"/>
        <end position="373"/>
    </location>
</feature>
<proteinExistence type="predicted"/>
<name>A0A7V5PS62_CALAY</name>
<dbReference type="Proteomes" id="UP000886124">
    <property type="component" value="Unassembled WGS sequence"/>
</dbReference>
<organism evidence="3">
    <name type="scientific">Caldithrix abyssi</name>
    <dbReference type="NCBI Taxonomy" id="187145"/>
    <lineage>
        <taxon>Bacteria</taxon>
        <taxon>Pseudomonadati</taxon>
        <taxon>Calditrichota</taxon>
        <taxon>Calditrichia</taxon>
        <taxon>Calditrichales</taxon>
        <taxon>Calditrichaceae</taxon>
        <taxon>Caldithrix</taxon>
    </lineage>
</organism>
<dbReference type="Gene3D" id="2.60.120.260">
    <property type="entry name" value="Galactose-binding domain-like"/>
    <property type="match status" value="1"/>
</dbReference>
<keyword evidence="3" id="KW-0378">Hydrolase</keyword>
<comment type="caution">
    <text evidence="3">The sequence shown here is derived from an EMBL/GenBank/DDBJ whole genome shotgun (WGS) entry which is preliminary data.</text>
</comment>
<evidence type="ECO:0000256" key="1">
    <source>
        <dbReference type="SAM" id="SignalP"/>
    </source>
</evidence>
<accession>A0A7V5PS62</accession>
<dbReference type="SUPFAM" id="SSF52266">
    <property type="entry name" value="SGNH hydrolase"/>
    <property type="match status" value="1"/>
</dbReference>
<dbReference type="AlphaFoldDB" id="A0A7V5PS62"/>
<dbReference type="Pfam" id="PF13472">
    <property type="entry name" value="Lipase_GDSL_2"/>
    <property type="match status" value="1"/>
</dbReference>
<feature type="signal peptide" evidence="1">
    <location>
        <begin position="1"/>
        <end position="19"/>
    </location>
</feature>
<evidence type="ECO:0000259" key="2">
    <source>
        <dbReference type="Pfam" id="PF13472"/>
    </source>
</evidence>
<dbReference type="InterPro" id="IPR013830">
    <property type="entry name" value="SGNH_hydro"/>
</dbReference>
<reference evidence="3" key="1">
    <citation type="journal article" date="2020" name="mSystems">
        <title>Genome- and Community-Level Interaction Insights into Carbon Utilization and Element Cycling Functions of Hydrothermarchaeota in Hydrothermal Sediment.</title>
        <authorList>
            <person name="Zhou Z."/>
            <person name="Liu Y."/>
            <person name="Xu W."/>
            <person name="Pan J."/>
            <person name="Luo Z.H."/>
            <person name="Li M."/>
        </authorList>
    </citation>
    <scope>NUCLEOTIDE SEQUENCE [LARGE SCALE GENOMIC DNA]</scope>
    <source>
        <strain evidence="3">HyVt-527</strain>
    </source>
</reference>